<evidence type="ECO:0000256" key="1">
    <source>
        <dbReference type="SAM" id="Phobius"/>
    </source>
</evidence>
<accession>A0ABT1S5H1</accession>
<reference evidence="2 3" key="1">
    <citation type="submission" date="2022-06" db="EMBL/GenBank/DDBJ databases">
        <title>Isolation of gut microbiota from human fecal samples.</title>
        <authorList>
            <person name="Pamer E.G."/>
            <person name="Barat B."/>
            <person name="Waligurski E."/>
            <person name="Medina S."/>
            <person name="Paddock L."/>
            <person name="Mostad J."/>
        </authorList>
    </citation>
    <scope>NUCLEOTIDE SEQUENCE [LARGE SCALE GENOMIC DNA]</scope>
    <source>
        <strain evidence="2 3">DFI.7.95</strain>
    </source>
</reference>
<dbReference type="RefSeq" id="WP_256310183.1">
    <property type="nucleotide sequence ID" value="NZ_JANGAC010000001.1"/>
</dbReference>
<proteinExistence type="predicted"/>
<feature type="transmembrane region" description="Helical" evidence="1">
    <location>
        <begin position="49"/>
        <end position="69"/>
    </location>
</feature>
<name>A0ABT1S5H1_9FIRM</name>
<comment type="caution">
    <text evidence="2">The sequence shown here is derived from an EMBL/GenBank/DDBJ whole genome shotgun (WGS) entry which is preliminary data.</text>
</comment>
<evidence type="ECO:0000313" key="3">
    <source>
        <dbReference type="Proteomes" id="UP001524478"/>
    </source>
</evidence>
<dbReference type="EMBL" id="JANGAC010000001">
    <property type="protein sequence ID" value="MCQ4921704.1"/>
    <property type="molecule type" value="Genomic_DNA"/>
</dbReference>
<sequence length="77" mass="8744">MKYTLEKILFGIGIILLICFFGGLAYIRYDYYTNTITSYASTPLSVYNIIHGIIFLVPSIICFIVSLVLRSEPKNKS</sequence>
<keyword evidence="1" id="KW-0472">Membrane</keyword>
<evidence type="ECO:0000313" key="2">
    <source>
        <dbReference type="EMBL" id="MCQ4921704.1"/>
    </source>
</evidence>
<feature type="transmembrane region" description="Helical" evidence="1">
    <location>
        <begin position="7"/>
        <end position="29"/>
    </location>
</feature>
<keyword evidence="1" id="KW-0812">Transmembrane</keyword>
<keyword evidence="1" id="KW-1133">Transmembrane helix</keyword>
<protein>
    <submittedName>
        <fullName evidence="2">Uncharacterized protein</fullName>
    </submittedName>
</protein>
<organism evidence="2 3">
    <name type="scientific">Tissierella carlieri</name>
    <dbReference type="NCBI Taxonomy" id="689904"/>
    <lineage>
        <taxon>Bacteria</taxon>
        <taxon>Bacillati</taxon>
        <taxon>Bacillota</taxon>
        <taxon>Tissierellia</taxon>
        <taxon>Tissierellales</taxon>
        <taxon>Tissierellaceae</taxon>
        <taxon>Tissierella</taxon>
    </lineage>
</organism>
<keyword evidence="3" id="KW-1185">Reference proteome</keyword>
<gene>
    <name evidence="2" type="ORF">NE686_01285</name>
</gene>
<dbReference type="Proteomes" id="UP001524478">
    <property type="component" value="Unassembled WGS sequence"/>
</dbReference>